<dbReference type="GO" id="GO:0010181">
    <property type="term" value="F:FMN binding"/>
    <property type="evidence" value="ECO:0007669"/>
    <property type="project" value="InterPro"/>
</dbReference>
<accession>A0A4U3KZ19</accession>
<dbReference type="PANTHER" id="PTHR19384">
    <property type="entry name" value="NITRIC OXIDE SYNTHASE-RELATED"/>
    <property type="match status" value="1"/>
</dbReference>
<dbReference type="GO" id="GO:0004783">
    <property type="term" value="F:sulfite reductase (NADPH) activity"/>
    <property type="evidence" value="ECO:0007669"/>
    <property type="project" value="UniProtKB-EC"/>
</dbReference>
<evidence type="ECO:0000256" key="7">
    <source>
        <dbReference type="ARBA" id="ARBA00022857"/>
    </source>
</evidence>
<evidence type="ECO:0000256" key="3">
    <source>
        <dbReference type="ARBA" id="ARBA00012604"/>
    </source>
</evidence>
<evidence type="ECO:0000313" key="14">
    <source>
        <dbReference type="Proteomes" id="UP000305848"/>
    </source>
</evidence>
<dbReference type="PROSITE" id="PS51384">
    <property type="entry name" value="FAD_FR"/>
    <property type="match status" value="1"/>
</dbReference>
<dbReference type="InterPro" id="IPR003097">
    <property type="entry name" value="CysJ-like_FAD-binding"/>
</dbReference>
<evidence type="ECO:0000259" key="11">
    <source>
        <dbReference type="PROSITE" id="PS50902"/>
    </source>
</evidence>
<dbReference type="AlphaFoldDB" id="A0A4U3KZ19"/>
<feature type="domain" description="FAD-binding FR-type" evidence="12">
    <location>
        <begin position="216"/>
        <end position="419"/>
    </location>
</feature>
<evidence type="ECO:0000256" key="6">
    <source>
        <dbReference type="ARBA" id="ARBA00022827"/>
    </source>
</evidence>
<dbReference type="EC" id="1.8.1.2" evidence="3"/>
<evidence type="ECO:0000256" key="10">
    <source>
        <dbReference type="ARBA" id="ARBA00052219"/>
    </source>
</evidence>
<dbReference type="InterPro" id="IPR029039">
    <property type="entry name" value="Flavoprotein-like_sf"/>
</dbReference>
<gene>
    <name evidence="13" type="ORF">FC093_13500</name>
</gene>
<dbReference type="InterPro" id="IPR001709">
    <property type="entry name" value="Flavoprot_Pyr_Nucl_cyt_Rdtase"/>
</dbReference>
<dbReference type="Pfam" id="PF00258">
    <property type="entry name" value="Flavodoxin_1"/>
    <property type="match status" value="1"/>
</dbReference>
<dbReference type="PRINTS" id="PR00369">
    <property type="entry name" value="FLAVODOXIN"/>
</dbReference>
<dbReference type="PROSITE" id="PS50902">
    <property type="entry name" value="FLAVODOXIN_LIKE"/>
    <property type="match status" value="1"/>
</dbReference>
<evidence type="ECO:0000256" key="5">
    <source>
        <dbReference type="ARBA" id="ARBA00022643"/>
    </source>
</evidence>
<dbReference type="InterPro" id="IPR001094">
    <property type="entry name" value="Flavdoxin-like"/>
</dbReference>
<evidence type="ECO:0000256" key="1">
    <source>
        <dbReference type="ARBA" id="ARBA00001917"/>
    </source>
</evidence>
<keyword evidence="8" id="KW-0560">Oxidoreductase</keyword>
<dbReference type="Gene3D" id="1.20.990.10">
    <property type="entry name" value="NADPH-cytochrome p450 Reductase, Chain A, domain 3"/>
    <property type="match status" value="1"/>
</dbReference>
<reference evidence="13 14" key="1">
    <citation type="submission" date="2019-05" db="EMBL/GenBank/DDBJ databases">
        <title>Panacibacter sp. strain 17mud1-8 Genome sequencing and assembly.</title>
        <authorList>
            <person name="Chhetri G."/>
        </authorList>
    </citation>
    <scope>NUCLEOTIDE SEQUENCE [LARGE SCALE GENOMIC DNA]</scope>
    <source>
        <strain evidence="13 14">17mud1-8</strain>
    </source>
</reference>
<dbReference type="Gene3D" id="2.40.30.10">
    <property type="entry name" value="Translation factors"/>
    <property type="match status" value="1"/>
</dbReference>
<comment type="catalytic activity">
    <reaction evidence="10">
        <text>hydrogen sulfide + 3 NADP(+) + 3 H2O = sulfite + 3 NADPH + 4 H(+)</text>
        <dbReference type="Rhea" id="RHEA:13801"/>
        <dbReference type="ChEBI" id="CHEBI:15377"/>
        <dbReference type="ChEBI" id="CHEBI:15378"/>
        <dbReference type="ChEBI" id="CHEBI:17359"/>
        <dbReference type="ChEBI" id="CHEBI:29919"/>
        <dbReference type="ChEBI" id="CHEBI:57783"/>
        <dbReference type="ChEBI" id="CHEBI:58349"/>
        <dbReference type="EC" id="1.8.1.2"/>
    </reaction>
</comment>
<evidence type="ECO:0000259" key="12">
    <source>
        <dbReference type="PROSITE" id="PS51384"/>
    </source>
</evidence>
<evidence type="ECO:0000313" key="13">
    <source>
        <dbReference type="EMBL" id="TKK67760.1"/>
    </source>
</evidence>
<dbReference type="SUPFAM" id="SSF52218">
    <property type="entry name" value="Flavoproteins"/>
    <property type="match status" value="1"/>
</dbReference>
<dbReference type="GO" id="GO:0019344">
    <property type="term" value="P:cysteine biosynthetic process"/>
    <property type="evidence" value="ECO:0007669"/>
    <property type="project" value="UniProtKB-KW"/>
</dbReference>
<keyword evidence="9" id="KW-0028">Amino-acid biosynthesis</keyword>
<dbReference type="Pfam" id="PF00667">
    <property type="entry name" value="FAD_binding_1"/>
    <property type="match status" value="2"/>
</dbReference>
<dbReference type="FunFam" id="3.40.50.80:FF:000001">
    <property type="entry name" value="NADPH--cytochrome P450 reductase 1"/>
    <property type="match status" value="1"/>
</dbReference>
<comment type="cofactor">
    <cofactor evidence="2">
        <name>FAD</name>
        <dbReference type="ChEBI" id="CHEBI:57692"/>
    </cofactor>
</comment>
<dbReference type="PANTHER" id="PTHR19384:SF128">
    <property type="entry name" value="NADPH OXIDOREDUCTASE A"/>
    <property type="match status" value="1"/>
</dbReference>
<dbReference type="InterPro" id="IPR017927">
    <property type="entry name" value="FAD-bd_FR_type"/>
</dbReference>
<dbReference type="EMBL" id="SZQL01000010">
    <property type="protein sequence ID" value="TKK67760.1"/>
    <property type="molecule type" value="Genomic_DNA"/>
</dbReference>
<evidence type="ECO:0000256" key="9">
    <source>
        <dbReference type="ARBA" id="ARBA00023192"/>
    </source>
</evidence>
<keyword evidence="5" id="KW-0288">FMN</keyword>
<dbReference type="OrthoDB" id="9789468at2"/>
<keyword evidence="6" id="KW-0274">FAD</keyword>
<dbReference type="SUPFAM" id="SSF63380">
    <property type="entry name" value="Riboflavin synthase domain-like"/>
    <property type="match status" value="1"/>
</dbReference>
<dbReference type="InterPro" id="IPR039261">
    <property type="entry name" value="FNR_nucleotide-bd"/>
</dbReference>
<dbReference type="Proteomes" id="UP000305848">
    <property type="component" value="Unassembled WGS sequence"/>
</dbReference>
<sequence>MLAEPKLKLFRELITGVSKEELIWINGYVSALMESNGHAANVLPDAAPQSTLAVCTVVYGTESGNSKKVAVEMTSKLKKQGVQVKTKSLDQYRVADLPKENCLLVVMSTQGDGEPPAAAKKFYDYIQQNDVQLGQLKFGVLALGDSSYPLFCKAGEDVDERLERLGAERIIPLCKCDTDFEPEAHAWIDELINTTLKAAPAAQPAKATVKPASAGKKIQPGKIVTSVNLNDIDSNKETYHIEIATEEPIIYEPGDSIGIIAKNSDAAVMKILELLDASPPEQTVAFKNESYKLFDLFKHKINIQYLPERIIQKYAALAQKEIPAIRMDLIDLLRIYPFDQVVSVQQLVDILDPVAPRLYSIASSPAAHGENEVHITVGRSSFEVDSQKRFGLCSDYLSCMNVNDILEIYVQRNSSFKLPHADTDIIMIGPGTGIAPFRSFLFERDATGAQGRNWLFFGDQHFTSDFLYQTELLTLFETGTLTRFNTAFSRDQQEKIYVQHRMLQQATELFEWIKNGASIYVCGAKYPMSTDVENTLLQIIQTKGNMNEEEAMHFLNELSEHGKYHKDVY</sequence>
<comment type="cofactor">
    <cofactor evidence="1">
        <name>FMN</name>
        <dbReference type="ChEBI" id="CHEBI:58210"/>
    </cofactor>
</comment>
<organism evidence="13 14">
    <name type="scientific">Ilyomonas limi</name>
    <dbReference type="NCBI Taxonomy" id="2575867"/>
    <lineage>
        <taxon>Bacteria</taxon>
        <taxon>Pseudomonadati</taxon>
        <taxon>Bacteroidota</taxon>
        <taxon>Chitinophagia</taxon>
        <taxon>Chitinophagales</taxon>
        <taxon>Chitinophagaceae</taxon>
        <taxon>Ilyomonas</taxon>
    </lineage>
</organism>
<dbReference type="InterPro" id="IPR001433">
    <property type="entry name" value="OxRdtase_FAD/NAD-bd"/>
</dbReference>
<dbReference type="Gene3D" id="3.40.50.80">
    <property type="entry name" value="Nucleotide-binding domain of ferredoxin-NADP reductase (FNR) module"/>
    <property type="match status" value="1"/>
</dbReference>
<evidence type="ECO:0000256" key="8">
    <source>
        <dbReference type="ARBA" id="ARBA00023002"/>
    </source>
</evidence>
<dbReference type="GO" id="GO:0050660">
    <property type="term" value="F:flavin adenine dinucleotide binding"/>
    <property type="evidence" value="ECO:0007669"/>
    <property type="project" value="TreeGrafter"/>
</dbReference>
<evidence type="ECO:0000256" key="4">
    <source>
        <dbReference type="ARBA" id="ARBA00022630"/>
    </source>
</evidence>
<dbReference type="GO" id="GO:0005829">
    <property type="term" value="C:cytosol"/>
    <property type="evidence" value="ECO:0007669"/>
    <property type="project" value="TreeGrafter"/>
</dbReference>
<dbReference type="InterPro" id="IPR017938">
    <property type="entry name" value="Riboflavin_synthase-like_b-brl"/>
</dbReference>
<keyword evidence="9" id="KW-0198">Cysteine biosynthesis</keyword>
<protein>
    <recommendedName>
        <fullName evidence="3">assimilatory sulfite reductase (NADPH)</fullName>
        <ecNumber evidence="3">1.8.1.2</ecNumber>
    </recommendedName>
</protein>
<keyword evidence="14" id="KW-1185">Reference proteome</keyword>
<dbReference type="SUPFAM" id="SSF52343">
    <property type="entry name" value="Ferredoxin reductase-like, C-terminal NADP-linked domain"/>
    <property type="match status" value="1"/>
</dbReference>
<proteinExistence type="predicted"/>
<evidence type="ECO:0000256" key="2">
    <source>
        <dbReference type="ARBA" id="ARBA00001974"/>
    </source>
</evidence>
<dbReference type="Pfam" id="PF00175">
    <property type="entry name" value="NAD_binding_1"/>
    <property type="match status" value="1"/>
</dbReference>
<dbReference type="PRINTS" id="PR00371">
    <property type="entry name" value="FPNCR"/>
</dbReference>
<feature type="domain" description="Flavodoxin-like" evidence="11">
    <location>
        <begin position="55"/>
        <end position="192"/>
    </location>
</feature>
<dbReference type="Gene3D" id="3.40.50.360">
    <property type="match status" value="1"/>
</dbReference>
<dbReference type="InterPro" id="IPR023173">
    <property type="entry name" value="NADPH_Cyt_P450_Rdtase_alpha"/>
</dbReference>
<comment type="caution">
    <text evidence="13">The sequence shown here is derived from an EMBL/GenBank/DDBJ whole genome shotgun (WGS) entry which is preliminary data.</text>
</comment>
<keyword evidence="7" id="KW-0521">NADP</keyword>
<name>A0A4U3KZ19_9BACT</name>
<dbReference type="InterPro" id="IPR008254">
    <property type="entry name" value="Flavodoxin/NO_synth"/>
</dbReference>
<dbReference type="RefSeq" id="WP_137262325.1">
    <property type="nucleotide sequence ID" value="NZ_SZQL01000010.1"/>
</dbReference>
<keyword evidence="4" id="KW-0285">Flavoprotein</keyword>